<dbReference type="PROSITE" id="PS00840">
    <property type="entry name" value="SUMT_2"/>
    <property type="match status" value="1"/>
</dbReference>
<dbReference type="GO" id="GO:0004851">
    <property type="term" value="F:uroporphyrin-III C-methyltransferase activity"/>
    <property type="evidence" value="ECO:0007669"/>
    <property type="project" value="InterPro"/>
</dbReference>
<evidence type="ECO:0000313" key="20">
    <source>
        <dbReference type="Proteomes" id="UP000244912"/>
    </source>
</evidence>
<dbReference type="PANTHER" id="PTHR45790:SF3">
    <property type="entry name" value="S-ADENOSYL-L-METHIONINE-DEPENDENT UROPORPHYRINOGEN III METHYLTRANSFERASE, CHLOROPLASTIC"/>
    <property type="match status" value="1"/>
</dbReference>
<dbReference type="UniPathway" id="UPA00262">
    <property type="reaction ID" value="UER00211"/>
</dbReference>
<dbReference type="NCBIfam" id="TIGR01469">
    <property type="entry name" value="cobA_cysG_Cterm"/>
    <property type="match status" value="1"/>
</dbReference>
<evidence type="ECO:0000259" key="17">
    <source>
        <dbReference type="Pfam" id="PF10414"/>
    </source>
</evidence>
<dbReference type="Proteomes" id="UP000244912">
    <property type="component" value="Unassembled WGS sequence"/>
</dbReference>
<dbReference type="InterPro" id="IPR028281">
    <property type="entry name" value="Sirohaem_synthase_central"/>
</dbReference>
<dbReference type="PROSITE" id="PS00839">
    <property type="entry name" value="SUMT_1"/>
    <property type="match status" value="1"/>
</dbReference>
<keyword evidence="11" id="KW-0511">Multifunctional enzyme</keyword>
<dbReference type="FunFam" id="3.40.1010.10:FF:000001">
    <property type="entry name" value="Siroheme synthase"/>
    <property type="match status" value="1"/>
</dbReference>
<dbReference type="NCBIfam" id="NF007922">
    <property type="entry name" value="PRK10637.1"/>
    <property type="match status" value="1"/>
</dbReference>
<dbReference type="InterPro" id="IPR012409">
    <property type="entry name" value="Sirohaem_synth"/>
</dbReference>
<dbReference type="InterPro" id="IPR006366">
    <property type="entry name" value="CobA/CysG_C"/>
</dbReference>
<evidence type="ECO:0000256" key="6">
    <source>
        <dbReference type="ARBA" id="ARBA00022691"/>
    </source>
</evidence>
<evidence type="ECO:0000256" key="4">
    <source>
        <dbReference type="ARBA" id="ARBA00022603"/>
    </source>
</evidence>
<evidence type="ECO:0000256" key="3">
    <source>
        <dbReference type="ARBA" id="ARBA00022573"/>
    </source>
</evidence>
<evidence type="ECO:0000256" key="10">
    <source>
        <dbReference type="ARBA" id="ARBA00023244"/>
    </source>
</evidence>
<dbReference type="PIRSF" id="PIRSF036426">
    <property type="entry name" value="Sirohaem_synth"/>
    <property type="match status" value="1"/>
</dbReference>
<dbReference type="GO" id="GO:0032259">
    <property type="term" value="P:methylation"/>
    <property type="evidence" value="ECO:0007669"/>
    <property type="project" value="UniProtKB-KW"/>
</dbReference>
<keyword evidence="3" id="KW-0169">Cobalamin biosynthesis</keyword>
<dbReference type="InterPro" id="IPR036291">
    <property type="entry name" value="NAD(P)-bd_dom_sf"/>
</dbReference>
<feature type="domain" description="Siroheme synthase central" evidence="18">
    <location>
        <begin position="119"/>
        <end position="145"/>
    </location>
</feature>
<dbReference type="NCBIfam" id="NF004790">
    <property type="entry name" value="PRK06136.1"/>
    <property type="match status" value="1"/>
</dbReference>
<feature type="active site" description="Proton donor" evidence="14">
    <location>
        <position position="271"/>
    </location>
</feature>
<dbReference type="Gene3D" id="3.40.1010.10">
    <property type="entry name" value="Cobalt-precorrin-4 Transmethylase, Domain 1"/>
    <property type="match status" value="1"/>
</dbReference>
<comment type="catalytic activity">
    <reaction evidence="13">
        <text>precorrin-2 + NAD(+) = sirohydrochlorin + NADH + 2 H(+)</text>
        <dbReference type="Rhea" id="RHEA:15613"/>
        <dbReference type="ChEBI" id="CHEBI:15378"/>
        <dbReference type="ChEBI" id="CHEBI:57540"/>
        <dbReference type="ChEBI" id="CHEBI:57945"/>
        <dbReference type="ChEBI" id="CHEBI:58351"/>
        <dbReference type="ChEBI" id="CHEBI:58827"/>
        <dbReference type="EC" id="1.3.1.76"/>
    </reaction>
</comment>
<keyword evidence="20" id="KW-1185">Reference proteome</keyword>
<dbReference type="OrthoDB" id="9815856at2"/>
<evidence type="ECO:0000256" key="8">
    <source>
        <dbReference type="ARBA" id="ARBA00023027"/>
    </source>
</evidence>
<evidence type="ECO:0000256" key="14">
    <source>
        <dbReference type="PIRSR" id="PIRSR036426-1"/>
    </source>
</evidence>
<dbReference type="InterPro" id="IPR019478">
    <property type="entry name" value="Sirohaem_synthase_dimer_dom"/>
</dbReference>
<dbReference type="Gene3D" id="1.10.8.210">
    <property type="entry name" value="Sirohaem synthase, dimerisation domain"/>
    <property type="match status" value="1"/>
</dbReference>
<dbReference type="CDD" id="cd11642">
    <property type="entry name" value="SUMT"/>
    <property type="match status" value="1"/>
</dbReference>
<name>A0A2R8BUQ1_9RHOB</name>
<dbReference type="InterPro" id="IPR014777">
    <property type="entry name" value="4pyrrole_Mease_sub1"/>
</dbReference>
<evidence type="ECO:0000256" key="5">
    <source>
        <dbReference type="ARBA" id="ARBA00022679"/>
    </source>
</evidence>
<comment type="similarity">
    <text evidence="2 15">Belongs to the precorrin methyltransferase family.</text>
</comment>
<dbReference type="InterPro" id="IPR014776">
    <property type="entry name" value="4pyrrole_Mease_sub2"/>
</dbReference>
<keyword evidence="10" id="KW-0627">Porphyrin biosynthesis</keyword>
<dbReference type="Gene3D" id="3.30.160.110">
    <property type="entry name" value="Siroheme synthase, domain 2"/>
    <property type="match status" value="1"/>
</dbReference>
<dbReference type="RefSeq" id="WP_108893741.1">
    <property type="nucleotide sequence ID" value="NZ_ONZF01000003.1"/>
</dbReference>
<dbReference type="PANTHER" id="PTHR45790">
    <property type="entry name" value="SIROHEME SYNTHASE-RELATED"/>
    <property type="match status" value="1"/>
</dbReference>
<dbReference type="Gene3D" id="3.30.950.10">
    <property type="entry name" value="Methyltransferase, Cobalt-precorrin-4 Transmethylase, Domain 2"/>
    <property type="match status" value="1"/>
</dbReference>
<evidence type="ECO:0000256" key="11">
    <source>
        <dbReference type="ARBA" id="ARBA00023268"/>
    </source>
</evidence>
<evidence type="ECO:0000256" key="12">
    <source>
        <dbReference type="ARBA" id="ARBA00025705"/>
    </source>
</evidence>
<dbReference type="SUPFAM" id="SSF75615">
    <property type="entry name" value="Siroheme synthase middle domains-like"/>
    <property type="match status" value="1"/>
</dbReference>
<evidence type="ECO:0000256" key="9">
    <source>
        <dbReference type="ARBA" id="ARBA00023239"/>
    </source>
</evidence>
<feature type="domain" description="Sirohaem synthase dimerisation" evidence="17">
    <location>
        <begin position="151"/>
        <end position="206"/>
    </location>
</feature>
<evidence type="ECO:0000256" key="2">
    <source>
        <dbReference type="ARBA" id="ARBA00005879"/>
    </source>
</evidence>
<keyword evidence="8" id="KW-0520">NAD</keyword>
<dbReference type="EMBL" id="ONZF01000003">
    <property type="protein sequence ID" value="SPJ23882.1"/>
    <property type="molecule type" value="Genomic_DNA"/>
</dbReference>
<keyword evidence="6" id="KW-0949">S-adenosyl-L-methionine</keyword>
<dbReference type="InterPro" id="IPR000878">
    <property type="entry name" value="4pyrrol_Mease"/>
</dbReference>
<dbReference type="Pfam" id="PF13241">
    <property type="entry name" value="NAD_binding_7"/>
    <property type="match status" value="1"/>
</dbReference>
<proteinExistence type="inferred from homology"/>
<dbReference type="Pfam" id="PF14824">
    <property type="entry name" value="Sirohm_synth_M"/>
    <property type="match status" value="1"/>
</dbReference>
<evidence type="ECO:0000256" key="7">
    <source>
        <dbReference type="ARBA" id="ARBA00023002"/>
    </source>
</evidence>
<dbReference type="Pfam" id="PF00590">
    <property type="entry name" value="TP_methylase"/>
    <property type="match status" value="1"/>
</dbReference>
<dbReference type="InterPro" id="IPR035996">
    <property type="entry name" value="4pyrrol_Methylase_sf"/>
</dbReference>
<keyword evidence="5 15" id="KW-0808">Transferase</keyword>
<comment type="pathway">
    <text evidence="1">Porphyrin-containing compound metabolism; siroheme biosynthesis; sirohydrochlorin from precorrin-2: step 1/1.</text>
</comment>
<evidence type="ECO:0000256" key="13">
    <source>
        <dbReference type="ARBA" id="ARBA00047561"/>
    </source>
</evidence>
<keyword evidence="7" id="KW-0560">Oxidoreductase</keyword>
<dbReference type="InterPro" id="IPR037115">
    <property type="entry name" value="Sirohaem_synt_dimer_dom_sf"/>
</dbReference>
<dbReference type="GO" id="GO:0051266">
    <property type="term" value="F:sirohydrochlorin ferrochelatase activity"/>
    <property type="evidence" value="ECO:0007669"/>
    <property type="project" value="InterPro"/>
</dbReference>
<dbReference type="NCBIfam" id="TIGR01470">
    <property type="entry name" value="cysG_Nterm"/>
    <property type="match status" value="1"/>
</dbReference>
<dbReference type="InterPro" id="IPR050161">
    <property type="entry name" value="Siro_Cobalamin_biosynth"/>
</dbReference>
<feature type="domain" description="Tetrapyrrole methylase" evidence="16">
    <location>
        <begin position="219"/>
        <end position="428"/>
    </location>
</feature>
<reference evidence="19 20" key="1">
    <citation type="submission" date="2018-03" db="EMBL/GenBank/DDBJ databases">
        <authorList>
            <person name="Keele B.F."/>
        </authorList>
    </citation>
    <scope>NUCLEOTIDE SEQUENCE [LARGE SCALE GENOMIC DNA]</scope>
    <source>
        <strain evidence="19 20">CECT 8504</strain>
    </source>
</reference>
<evidence type="ECO:0000256" key="1">
    <source>
        <dbReference type="ARBA" id="ARBA00005010"/>
    </source>
</evidence>
<sequence length="469" mass="50484">MKHFPIFLALEGRRVVLSGGGEAALAKLRLLLKTEAHLTVFAPDPAPEIAEWATQGRLRLVRRRLQPGDAMCAALFYAANDDDAEDARVAKLARADGALTNLVDNLHGSQFITPAIVDRDPVTVAIGTEGAAPVLARQIKRELEERLSPVLGTLARIGKSFRHVAEALPMGRARRDFWADYYDTAGPRAHAAGGEASVRETLDDLLNAHLTRQAAAGHVAFVGSGPGDPDLLTMKARKALDTADVVIYDRLVTPEILELARREALMIDVGKEGFGRHTPQEEINAHIVRHVADGHQVVRLKSGDPTVFGRLDEEVEAVEAAGLSFSIVPGITAASASVATIGQSLTRRGRNANVRFLTGHDMKGFADHDWADLAKPGQVAAIYMGKRAARFIQGRLLMHGADPETPVTVIENASRPNERVLSATLSTLEPELSRANLTGPAVVLLGLAPRTAASLTRPHLEHPTLQEVL</sequence>
<dbReference type="GO" id="GO:0019354">
    <property type="term" value="P:siroheme biosynthetic process"/>
    <property type="evidence" value="ECO:0007669"/>
    <property type="project" value="UniProtKB-UniPathway"/>
</dbReference>
<dbReference type="GO" id="GO:0043115">
    <property type="term" value="F:precorrin-2 dehydrogenase activity"/>
    <property type="evidence" value="ECO:0007669"/>
    <property type="project" value="UniProtKB-EC"/>
</dbReference>
<dbReference type="Pfam" id="PF10414">
    <property type="entry name" value="CysG_dimeriser"/>
    <property type="match status" value="1"/>
</dbReference>
<dbReference type="Gene3D" id="3.40.50.720">
    <property type="entry name" value="NAD(P)-binding Rossmann-like Domain"/>
    <property type="match status" value="1"/>
</dbReference>
<dbReference type="InterPro" id="IPR003043">
    <property type="entry name" value="Uropor_MeTrfase_CS"/>
</dbReference>
<dbReference type="InterPro" id="IPR006367">
    <property type="entry name" value="Sirohaem_synthase_N"/>
</dbReference>
<keyword evidence="4 15" id="KW-0489">Methyltransferase</keyword>
<dbReference type="GO" id="GO:0009236">
    <property type="term" value="P:cobalamin biosynthetic process"/>
    <property type="evidence" value="ECO:0007669"/>
    <property type="project" value="UniProtKB-KW"/>
</dbReference>
<dbReference type="SUPFAM" id="SSF53790">
    <property type="entry name" value="Tetrapyrrole methylase"/>
    <property type="match status" value="1"/>
</dbReference>
<evidence type="ECO:0000259" key="18">
    <source>
        <dbReference type="Pfam" id="PF14824"/>
    </source>
</evidence>
<dbReference type="AlphaFoldDB" id="A0A2R8BUQ1"/>
<comment type="pathway">
    <text evidence="12">Porphyrin-containing compound metabolism; siroheme biosynthesis; precorrin-2 from uroporphyrinogen III: step 1/1.</text>
</comment>
<organism evidence="19 20">
    <name type="scientific">Palleronia abyssalis</name>
    <dbReference type="NCBI Taxonomy" id="1501240"/>
    <lineage>
        <taxon>Bacteria</taxon>
        <taxon>Pseudomonadati</taxon>
        <taxon>Pseudomonadota</taxon>
        <taxon>Alphaproteobacteria</taxon>
        <taxon>Rhodobacterales</taxon>
        <taxon>Roseobacteraceae</taxon>
        <taxon>Palleronia</taxon>
    </lineage>
</organism>
<dbReference type="SUPFAM" id="SSF51735">
    <property type="entry name" value="NAD(P)-binding Rossmann-fold domains"/>
    <property type="match status" value="1"/>
</dbReference>
<dbReference type="GO" id="GO:0051287">
    <property type="term" value="F:NAD binding"/>
    <property type="evidence" value="ECO:0007669"/>
    <property type="project" value="InterPro"/>
</dbReference>
<evidence type="ECO:0000259" key="16">
    <source>
        <dbReference type="Pfam" id="PF00590"/>
    </source>
</evidence>
<accession>A0A2R8BUQ1</accession>
<evidence type="ECO:0000256" key="15">
    <source>
        <dbReference type="RuleBase" id="RU003960"/>
    </source>
</evidence>
<protein>
    <submittedName>
        <fullName evidence="19">Siroheme synthase</fullName>
    </submittedName>
</protein>
<evidence type="ECO:0000313" key="19">
    <source>
        <dbReference type="EMBL" id="SPJ23882.1"/>
    </source>
</evidence>
<keyword evidence="9" id="KW-0456">Lyase</keyword>
<gene>
    <name evidence="19" type="primary">cysG_1</name>
    <name evidence="19" type="ORF">PAA8504_01701</name>
</gene>
<feature type="active site" description="Proton acceptor" evidence="14">
    <location>
        <position position="249"/>
    </location>
</feature>